<dbReference type="AlphaFoldDB" id="A0A137PGS4"/>
<dbReference type="Proteomes" id="UP000070444">
    <property type="component" value="Unassembled WGS sequence"/>
</dbReference>
<dbReference type="OrthoDB" id="432528at2759"/>
<proteinExistence type="predicted"/>
<name>A0A137PGS4_CONC2</name>
<evidence type="ECO:0000313" key="3">
    <source>
        <dbReference type="Proteomes" id="UP000070444"/>
    </source>
</evidence>
<evidence type="ECO:0000313" key="2">
    <source>
        <dbReference type="EMBL" id="KXN74209.1"/>
    </source>
</evidence>
<keyword evidence="3" id="KW-1185">Reference proteome</keyword>
<feature type="chain" id="PRO_5013040126" description="Galactose oxidase" evidence="1">
    <location>
        <begin position="16"/>
        <end position="361"/>
    </location>
</feature>
<protein>
    <recommendedName>
        <fullName evidence="4">Galactose oxidase</fullName>
    </recommendedName>
</protein>
<dbReference type="InterPro" id="IPR015915">
    <property type="entry name" value="Kelch-typ_b-propeller"/>
</dbReference>
<dbReference type="Gene3D" id="2.120.10.80">
    <property type="entry name" value="Kelch-type beta propeller"/>
    <property type="match status" value="1"/>
</dbReference>
<evidence type="ECO:0000256" key="1">
    <source>
        <dbReference type="SAM" id="SignalP"/>
    </source>
</evidence>
<dbReference type="SUPFAM" id="SSF117281">
    <property type="entry name" value="Kelch motif"/>
    <property type="match status" value="1"/>
</dbReference>
<evidence type="ECO:0008006" key="4">
    <source>
        <dbReference type="Google" id="ProtNLM"/>
    </source>
</evidence>
<keyword evidence="1" id="KW-0732">Signal</keyword>
<accession>A0A137PGS4</accession>
<organism evidence="2 3">
    <name type="scientific">Conidiobolus coronatus (strain ATCC 28846 / CBS 209.66 / NRRL 28638)</name>
    <name type="common">Delacroixia coronata</name>
    <dbReference type="NCBI Taxonomy" id="796925"/>
    <lineage>
        <taxon>Eukaryota</taxon>
        <taxon>Fungi</taxon>
        <taxon>Fungi incertae sedis</taxon>
        <taxon>Zoopagomycota</taxon>
        <taxon>Entomophthoromycotina</taxon>
        <taxon>Entomophthoromycetes</taxon>
        <taxon>Entomophthorales</taxon>
        <taxon>Ancylistaceae</taxon>
        <taxon>Conidiobolus</taxon>
    </lineage>
</organism>
<feature type="signal peptide" evidence="1">
    <location>
        <begin position="1"/>
        <end position="15"/>
    </location>
</feature>
<sequence>MLILFFYYFLSVISGIELCVSTTVRDNKIYTICQDRELGYVKSKVYELEEGPTANITCSEKTFELGSFPKGYKLVFIDVLDNSLDSHNRLWVRADLNQSISEQQNDSYRSWVGYIKLDDMSLKTDSSIIKFPTHEKFPIFGYTTNRITNEFGSALYVTGGGLYSKKDDNYSINNSFFKYNFTTKEWIDITYSTNGKLKPMIRHKSVVIDNRYLVILGGYVEYSKDSPERLNGNKSIFEYYSLYNLTVFDTFTNSFNSVNIKPDLFDTSIATLQFNSFLATVYNDKIIVLGGYVGKDGSISMNSNSYLGILDYNSKTWTWDRIVRDDSEENYYDTLGSNLLAYNNQLVILQVNKQIQFVYTT</sequence>
<dbReference type="EMBL" id="KQ964426">
    <property type="protein sequence ID" value="KXN74209.1"/>
    <property type="molecule type" value="Genomic_DNA"/>
</dbReference>
<gene>
    <name evidence="2" type="ORF">CONCODRAFT_2741</name>
</gene>
<reference evidence="2 3" key="1">
    <citation type="journal article" date="2015" name="Genome Biol. Evol.">
        <title>Phylogenomic analyses indicate that early fungi evolved digesting cell walls of algal ancestors of land plants.</title>
        <authorList>
            <person name="Chang Y."/>
            <person name="Wang S."/>
            <person name="Sekimoto S."/>
            <person name="Aerts A.L."/>
            <person name="Choi C."/>
            <person name="Clum A."/>
            <person name="LaButti K.M."/>
            <person name="Lindquist E.A."/>
            <person name="Yee Ngan C."/>
            <person name="Ohm R.A."/>
            <person name="Salamov A.A."/>
            <person name="Grigoriev I.V."/>
            <person name="Spatafora J.W."/>
            <person name="Berbee M.L."/>
        </authorList>
    </citation>
    <scope>NUCLEOTIDE SEQUENCE [LARGE SCALE GENOMIC DNA]</scope>
    <source>
        <strain evidence="2 3">NRRL 28638</strain>
    </source>
</reference>